<protein>
    <recommendedName>
        <fullName evidence="1">Protein kinase domain-containing protein</fullName>
    </recommendedName>
</protein>
<proteinExistence type="predicted"/>
<evidence type="ECO:0000259" key="1">
    <source>
        <dbReference type="PROSITE" id="PS50011"/>
    </source>
</evidence>
<keyword evidence="3" id="KW-1185">Reference proteome</keyword>
<dbReference type="InterPro" id="IPR000719">
    <property type="entry name" value="Prot_kinase_dom"/>
</dbReference>
<dbReference type="InterPro" id="IPR011009">
    <property type="entry name" value="Kinase-like_dom_sf"/>
</dbReference>
<dbReference type="PANTHER" id="PTHR32444">
    <property type="entry name" value="BULB-TYPE LECTIN DOMAIN-CONTAINING PROTEIN"/>
    <property type="match status" value="1"/>
</dbReference>
<dbReference type="Proteomes" id="UP001206925">
    <property type="component" value="Unassembled WGS sequence"/>
</dbReference>
<feature type="domain" description="Protein kinase" evidence="1">
    <location>
        <begin position="100"/>
        <end position="170"/>
    </location>
</feature>
<dbReference type="GO" id="GO:0004672">
    <property type="term" value="F:protein kinase activity"/>
    <property type="evidence" value="ECO:0007669"/>
    <property type="project" value="InterPro"/>
</dbReference>
<dbReference type="AlphaFoldDB" id="A0AAD5GDZ7"/>
<dbReference type="PANTHER" id="PTHR32444:SF232">
    <property type="entry name" value="S-LOCUS GLYCOPROTEIN"/>
    <property type="match status" value="1"/>
</dbReference>
<accession>A0AAD5GDZ7</accession>
<dbReference type="InterPro" id="IPR003609">
    <property type="entry name" value="Pan_app"/>
</dbReference>
<organism evidence="2 3">
    <name type="scientific">Ambrosia artemisiifolia</name>
    <name type="common">Common ragweed</name>
    <dbReference type="NCBI Taxonomy" id="4212"/>
    <lineage>
        <taxon>Eukaryota</taxon>
        <taxon>Viridiplantae</taxon>
        <taxon>Streptophyta</taxon>
        <taxon>Embryophyta</taxon>
        <taxon>Tracheophyta</taxon>
        <taxon>Spermatophyta</taxon>
        <taxon>Magnoliopsida</taxon>
        <taxon>eudicotyledons</taxon>
        <taxon>Gunneridae</taxon>
        <taxon>Pentapetalae</taxon>
        <taxon>asterids</taxon>
        <taxon>campanulids</taxon>
        <taxon>Asterales</taxon>
        <taxon>Asteraceae</taxon>
        <taxon>Asteroideae</taxon>
        <taxon>Heliantheae alliance</taxon>
        <taxon>Heliantheae</taxon>
        <taxon>Ambrosia</taxon>
    </lineage>
</organism>
<comment type="caution">
    <text evidence="2">The sequence shown here is derived from an EMBL/GenBank/DDBJ whole genome shotgun (WGS) entry which is preliminary data.</text>
</comment>
<dbReference type="SUPFAM" id="SSF56112">
    <property type="entry name" value="Protein kinase-like (PK-like)"/>
    <property type="match status" value="1"/>
</dbReference>
<dbReference type="InterPro" id="IPR001245">
    <property type="entry name" value="Ser-Thr/Tyr_kinase_cat_dom"/>
</dbReference>
<dbReference type="EMBL" id="JAMZMK010008720">
    <property type="protein sequence ID" value="KAI7738790.1"/>
    <property type="molecule type" value="Genomic_DNA"/>
</dbReference>
<evidence type="ECO:0000313" key="3">
    <source>
        <dbReference type="Proteomes" id="UP001206925"/>
    </source>
</evidence>
<reference evidence="2" key="1">
    <citation type="submission" date="2022-06" db="EMBL/GenBank/DDBJ databases">
        <title>Uncovering the hologenomic basis of an extraordinary plant invasion.</title>
        <authorList>
            <person name="Bieker V.C."/>
            <person name="Martin M.D."/>
            <person name="Gilbert T."/>
            <person name="Hodgins K."/>
            <person name="Battlay P."/>
            <person name="Petersen B."/>
            <person name="Wilson J."/>
        </authorList>
    </citation>
    <scope>NUCLEOTIDE SEQUENCE</scope>
    <source>
        <strain evidence="2">AA19_3_7</strain>
        <tissue evidence="2">Leaf</tissue>
    </source>
</reference>
<name>A0AAD5GDZ7_AMBAR</name>
<sequence>MNCNCTAYANLDISNGGSGCLLWFDELIDIRDYDTDHNIYIRTAASELAGHQSESNRRKRVVTGDMEYALDKKNSGVQTQHVGDIPFISLYKLAKATNNFSVSNKIGEGGFGPVYKGVLEDGQEVAVKRLSDTSQQGIEEFKNELISISKLQHRNLMKREVQCLTGLNVL</sequence>
<dbReference type="PROSITE" id="PS50011">
    <property type="entry name" value="PROTEIN_KINASE_DOM"/>
    <property type="match status" value="1"/>
</dbReference>
<dbReference type="CDD" id="cd01098">
    <property type="entry name" value="PAN_AP_plant"/>
    <property type="match status" value="1"/>
</dbReference>
<dbReference type="Pfam" id="PF07714">
    <property type="entry name" value="PK_Tyr_Ser-Thr"/>
    <property type="match status" value="1"/>
</dbReference>
<dbReference type="Pfam" id="PF08276">
    <property type="entry name" value="PAN_2"/>
    <property type="match status" value="1"/>
</dbReference>
<dbReference type="Gene3D" id="3.30.200.20">
    <property type="entry name" value="Phosphorylase Kinase, domain 1"/>
    <property type="match status" value="1"/>
</dbReference>
<gene>
    <name evidence="2" type="ORF">M8C21_021087</name>
</gene>
<dbReference type="GO" id="GO:0005524">
    <property type="term" value="F:ATP binding"/>
    <property type="evidence" value="ECO:0007669"/>
    <property type="project" value="InterPro"/>
</dbReference>
<evidence type="ECO:0000313" key="2">
    <source>
        <dbReference type="EMBL" id="KAI7738790.1"/>
    </source>
</evidence>